<evidence type="ECO:0000313" key="3">
    <source>
        <dbReference type="Proteomes" id="UP000304148"/>
    </source>
</evidence>
<dbReference type="Pfam" id="PF14595">
    <property type="entry name" value="Thioredoxin_9"/>
    <property type="match status" value="1"/>
</dbReference>
<reference evidence="3" key="1">
    <citation type="submission" date="2018-08" db="EMBL/GenBank/DDBJ databases">
        <authorList>
            <person name="Chevrot R."/>
        </authorList>
    </citation>
    <scope>NUCLEOTIDE SEQUENCE [LARGE SCALE GENOMIC DNA]</scope>
</reference>
<dbReference type="InterPro" id="IPR036249">
    <property type="entry name" value="Thioredoxin-like_sf"/>
</dbReference>
<keyword evidence="1" id="KW-0472">Membrane</keyword>
<protein>
    <recommendedName>
        <fullName evidence="4">Thioredoxin domain-containing protein</fullName>
    </recommendedName>
</protein>
<evidence type="ECO:0000256" key="1">
    <source>
        <dbReference type="SAM" id="Phobius"/>
    </source>
</evidence>
<gene>
    <name evidence="2" type="ORF">PBLR_13247</name>
</gene>
<dbReference type="Gene3D" id="3.40.30.10">
    <property type="entry name" value="Glutaredoxin"/>
    <property type="match status" value="1"/>
</dbReference>
<dbReference type="AlphaFoldDB" id="A0A383RCI9"/>
<accession>A0A383RCI9</accession>
<organism evidence="2 3">
    <name type="scientific">Paenibacillus alvei</name>
    <name type="common">Bacillus alvei</name>
    <dbReference type="NCBI Taxonomy" id="44250"/>
    <lineage>
        <taxon>Bacteria</taxon>
        <taxon>Bacillati</taxon>
        <taxon>Bacillota</taxon>
        <taxon>Bacilli</taxon>
        <taxon>Bacillales</taxon>
        <taxon>Paenibacillaceae</taxon>
        <taxon>Paenibacillus</taxon>
    </lineage>
</organism>
<keyword evidence="1" id="KW-0812">Transmembrane</keyword>
<name>A0A383RCI9_PAEAL</name>
<dbReference type="RefSeq" id="WP_138186628.1">
    <property type="nucleotide sequence ID" value="NZ_LS992241.1"/>
</dbReference>
<dbReference type="SUPFAM" id="SSF52833">
    <property type="entry name" value="Thioredoxin-like"/>
    <property type="match status" value="1"/>
</dbReference>
<feature type="transmembrane region" description="Helical" evidence="1">
    <location>
        <begin position="6"/>
        <end position="24"/>
    </location>
</feature>
<keyword evidence="1" id="KW-1133">Transmembrane helix</keyword>
<evidence type="ECO:0000313" key="2">
    <source>
        <dbReference type="EMBL" id="SYX84825.1"/>
    </source>
</evidence>
<sequence>MPAEELMKISIILLWLIIILKILVEQIEKRREKKFNLLAGKETGLNINDSFVISEDISVENRKILKEQVEKIVLFTSPTCSACSEIYPVLNKINDDLDEIEIILFSIAQEEISVQDIVEKYGIKIPVIRINLDELMKYKVKYYPFGYYLSEANNILSKGIVTNEEEVRLLIEDR</sequence>
<dbReference type="EMBL" id="LS992241">
    <property type="protein sequence ID" value="SYX84825.1"/>
    <property type="molecule type" value="Genomic_DNA"/>
</dbReference>
<dbReference type="Proteomes" id="UP000304148">
    <property type="component" value="Chromosome"/>
</dbReference>
<evidence type="ECO:0008006" key="4">
    <source>
        <dbReference type="Google" id="ProtNLM"/>
    </source>
</evidence>
<proteinExistence type="predicted"/>